<evidence type="ECO:0000259" key="9">
    <source>
        <dbReference type="PROSITE" id="PS50157"/>
    </source>
</evidence>
<proteinExistence type="predicted"/>
<feature type="domain" description="C2H2-type" evidence="9">
    <location>
        <begin position="436"/>
        <end position="464"/>
    </location>
</feature>
<evidence type="ECO:0000256" key="7">
    <source>
        <dbReference type="PROSITE-ProRule" id="PRU00042"/>
    </source>
</evidence>
<dbReference type="InterPro" id="IPR013087">
    <property type="entry name" value="Znf_C2H2_type"/>
</dbReference>
<dbReference type="Gene3D" id="3.30.160.60">
    <property type="entry name" value="Classic Zinc Finger"/>
    <property type="match status" value="10"/>
</dbReference>
<evidence type="ECO:0000256" key="8">
    <source>
        <dbReference type="SAM" id="MobiDB-lite"/>
    </source>
</evidence>
<reference evidence="10 11" key="1">
    <citation type="submission" date="2023-09" db="EMBL/GenBank/DDBJ databases">
        <title>Genomes of two closely related lineages of the louse Polyplax serrata with different host specificities.</title>
        <authorList>
            <person name="Martinu J."/>
            <person name="Tarabai H."/>
            <person name="Stefka J."/>
            <person name="Hypsa V."/>
        </authorList>
    </citation>
    <scope>NUCLEOTIDE SEQUENCE [LARGE SCALE GENOMIC DNA]</scope>
    <source>
        <strain evidence="10">98ZLc_SE</strain>
    </source>
</reference>
<keyword evidence="5" id="KW-0862">Zinc</keyword>
<dbReference type="InterPro" id="IPR036236">
    <property type="entry name" value="Znf_C2H2_sf"/>
</dbReference>
<dbReference type="PANTHER" id="PTHR24394">
    <property type="entry name" value="ZINC FINGER PROTEIN"/>
    <property type="match status" value="1"/>
</dbReference>
<evidence type="ECO:0000313" key="10">
    <source>
        <dbReference type="EMBL" id="KAK6637948.1"/>
    </source>
</evidence>
<accession>A0ABR1BD00</accession>
<organism evidence="10 11">
    <name type="scientific">Polyplax serrata</name>
    <name type="common">Common mouse louse</name>
    <dbReference type="NCBI Taxonomy" id="468196"/>
    <lineage>
        <taxon>Eukaryota</taxon>
        <taxon>Metazoa</taxon>
        <taxon>Ecdysozoa</taxon>
        <taxon>Arthropoda</taxon>
        <taxon>Hexapoda</taxon>
        <taxon>Insecta</taxon>
        <taxon>Pterygota</taxon>
        <taxon>Neoptera</taxon>
        <taxon>Paraneoptera</taxon>
        <taxon>Psocodea</taxon>
        <taxon>Troctomorpha</taxon>
        <taxon>Phthiraptera</taxon>
        <taxon>Anoplura</taxon>
        <taxon>Polyplacidae</taxon>
        <taxon>Polyplax</taxon>
    </lineage>
</organism>
<feature type="compositionally biased region" description="Basic and acidic residues" evidence="8">
    <location>
        <begin position="719"/>
        <end position="728"/>
    </location>
</feature>
<feature type="domain" description="C2H2-type" evidence="9">
    <location>
        <begin position="166"/>
        <end position="189"/>
    </location>
</feature>
<keyword evidence="11" id="KW-1185">Reference proteome</keyword>
<evidence type="ECO:0000256" key="1">
    <source>
        <dbReference type="ARBA" id="ARBA00004123"/>
    </source>
</evidence>
<keyword evidence="4 7" id="KW-0863">Zinc-finger</keyword>
<comment type="subcellular location">
    <subcellularLocation>
        <location evidence="1">Nucleus</location>
    </subcellularLocation>
</comment>
<feature type="domain" description="C2H2-type" evidence="9">
    <location>
        <begin position="294"/>
        <end position="321"/>
    </location>
</feature>
<feature type="compositionally biased region" description="Basic residues" evidence="8">
    <location>
        <begin position="779"/>
        <end position="796"/>
    </location>
</feature>
<dbReference type="SMART" id="SM00355">
    <property type="entry name" value="ZnF_C2H2"/>
    <property type="match status" value="15"/>
</dbReference>
<gene>
    <name evidence="10" type="ORF">RUM44_008371</name>
</gene>
<keyword evidence="6" id="KW-0539">Nucleus</keyword>
<dbReference type="EMBL" id="JAWJWF010000002">
    <property type="protein sequence ID" value="KAK6637948.1"/>
    <property type="molecule type" value="Genomic_DNA"/>
</dbReference>
<feature type="domain" description="C2H2-type" evidence="9">
    <location>
        <begin position="494"/>
        <end position="523"/>
    </location>
</feature>
<name>A0ABR1BD00_POLSC</name>
<feature type="domain" description="C2H2-type" evidence="9">
    <location>
        <begin position="408"/>
        <end position="436"/>
    </location>
</feature>
<feature type="domain" description="C2H2-type" evidence="9">
    <location>
        <begin position="466"/>
        <end position="493"/>
    </location>
</feature>
<evidence type="ECO:0000256" key="2">
    <source>
        <dbReference type="ARBA" id="ARBA00022723"/>
    </source>
</evidence>
<dbReference type="Pfam" id="PF00096">
    <property type="entry name" value="zf-C2H2"/>
    <property type="match status" value="5"/>
</dbReference>
<sequence length="943" mass="107806">MSWAQSNPGLVEEEVIYGGTEYIMPHKMENNMRYITIPEEVPMIVIESNQVSAETDAPMIIVGNDVAEQMICGEEEVETETDMSWYNNPPVAHEETVDTEPLPKKPAKREGRVAVPYLKEEALDIPLNDESYATYHPFPCDFCSRRFKKKANLMNHMVAHQTQRPHSCSICSSRFMRKCDLVNHQKIHSYVPNRENRDDIDQEVKYNYQSVRKKNAKKGKTIYNKKGTSKDKVKTSLSPQDNTSFFKPTSYVDEDVKLLLEMTNRLHEKSGSSDKVTNKDSSGEVFTGSEQKPYVCNKCGRCFSRESALVSHSQIHAEDVSYDCGKCTQSFFTLDLLRDHCSKKHNIPYTGDTSDDSEERELVKGKYTGDERFGTFHCSICSISFHRLDLLKQHKRIHSKKDDGSGFYKCNTCMASFSTNEKLLSHLESSASCQRHMCLLCGEHFSDQITGQKHVQQKHSRELAPNSCTICGKFCKDKTALQKHSWIHSTEKKYSCKKLDCSKKFHSWARLRRHMLSHNGSKMVRCEECDEVFPDRRALINHRHSHFPDSTARKFICNECGKSFGSRSSQQIHNRIHTGERPYGCRYCWKAFADGGTLRKHERIHTGEKPYVCVVCPRAFNQRVVLREHIRSHHSGSVCKPGYSTPVYLCPVCGIVTANSEELAFHLVKHSDDNTIRNRNPQTGIRTYKRRRKLNSYEYDENEFDESDFYIKKESETESALSDKEQAKKPAGRKGARSKKVDTYSKFTKTFEAAMKNISSLVESKPARKAKMINTKAKANVKKSKKVITKRGRKRNTSVSAKNAAVKPRTRVMSGRRKDSFNESTSAVESTPGPATPTEEVRVRPTRPRTKNVNYDQMEEQLPDVATFPEKSKKLIRKPAVFQRKVDVKKEPSENLLTDMKPKVKVEVSDETTASKQDNYICGICSNAFPSKADLLFHVPIHI</sequence>
<evidence type="ECO:0000256" key="6">
    <source>
        <dbReference type="ARBA" id="ARBA00023242"/>
    </source>
</evidence>
<feature type="region of interest" description="Disordered" evidence="8">
    <location>
        <begin position="776"/>
        <end position="846"/>
    </location>
</feature>
<dbReference type="Proteomes" id="UP001359485">
    <property type="component" value="Unassembled WGS sequence"/>
</dbReference>
<feature type="domain" description="C2H2-type" evidence="9">
    <location>
        <begin position="555"/>
        <end position="582"/>
    </location>
</feature>
<dbReference type="PANTHER" id="PTHR24394:SF29">
    <property type="entry name" value="MYONEURIN"/>
    <property type="match status" value="1"/>
</dbReference>
<evidence type="ECO:0000256" key="5">
    <source>
        <dbReference type="ARBA" id="ARBA00022833"/>
    </source>
</evidence>
<feature type="domain" description="C2H2-type" evidence="9">
    <location>
        <begin position="611"/>
        <end position="636"/>
    </location>
</feature>
<feature type="domain" description="C2H2-type" evidence="9">
    <location>
        <begin position="524"/>
        <end position="551"/>
    </location>
</feature>
<protein>
    <recommendedName>
        <fullName evidence="9">C2H2-type domain-containing protein</fullName>
    </recommendedName>
</protein>
<keyword evidence="2" id="KW-0479">Metal-binding</keyword>
<keyword evidence="3" id="KW-0677">Repeat</keyword>
<feature type="domain" description="C2H2-type" evidence="9">
    <location>
        <begin position="920"/>
        <end position="943"/>
    </location>
</feature>
<evidence type="ECO:0000256" key="3">
    <source>
        <dbReference type="ARBA" id="ARBA00022737"/>
    </source>
</evidence>
<feature type="region of interest" description="Disordered" evidence="8">
    <location>
        <begin position="719"/>
        <end position="740"/>
    </location>
</feature>
<evidence type="ECO:0000256" key="4">
    <source>
        <dbReference type="ARBA" id="ARBA00022771"/>
    </source>
</evidence>
<dbReference type="PROSITE" id="PS50157">
    <property type="entry name" value="ZINC_FINGER_C2H2_2"/>
    <property type="match status" value="14"/>
</dbReference>
<evidence type="ECO:0000313" key="11">
    <source>
        <dbReference type="Proteomes" id="UP001359485"/>
    </source>
</evidence>
<feature type="domain" description="C2H2-type" evidence="9">
    <location>
        <begin position="583"/>
        <end position="610"/>
    </location>
</feature>
<dbReference type="SUPFAM" id="SSF57667">
    <property type="entry name" value="beta-beta-alpha zinc fingers"/>
    <property type="match status" value="8"/>
</dbReference>
<dbReference type="PROSITE" id="PS00028">
    <property type="entry name" value="ZINC_FINGER_C2H2_1"/>
    <property type="match status" value="13"/>
</dbReference>
<feature type="domain" description="C2H2-type" evidence="9">
    <location>
        <begin position="138"/>
        <end position="165"/>
    </location>
</feature>
<feature type="domain" description="C2H2-type" evidence="9">
    <location>
        <begin position="648"/>
        <end position="675"/>
    </location>
</feature>
<feature type="domain" description="C2H2-type" evidence="9">
    <location>
        <begin position="376"/>
        <end position="403"/>
    </location>
</feature>
<comment type="caution">
    <text evidence="10">The sequence shown here is derived from an EMBL/GenBank/DDBJ whole genome shotgun (WGS) entry which is preliminary data.</text>
</comment>